<dbReference type="Proteomes" id="UP000484076">
    <property type="component" value="Unassembled WGS sequence"/>
</dbReference>
<reference evidence="1" key="1">
    <citation type="submission" date="2020-05" db="EMBL/GenBank/DDBJ databases">
        <title>Fertoebacter nigrum gen. nov., sp. nov., a new member of the family Rhodobacteraceae.</title>
        <authorList>
            <person name="Szuroczki S."/>
            <person name="Abbaszade G."/>
            <person name="Buni D."/>
            <person name="Schumann P."/>
            <person name="Toth E."/>
        </authorList>
    </citation>
    <scope>NUCLEOTIDE SEQUENCE</scope>
    <source>
        <strain evidence="1">RG-N-1a</strain>
    </source>
</reference>
<evidence type="ECO:0000313" key="1">
    <source>
        <dbReference type="EMBL" id="NUB44559.1"/>
    </source>
</evidence>
<protein>
    <submittedName>
        <fullName evidence="1">Uncharacterized protein</fullName>
    </submittedName>
</protein>
<evidence type="ECO:0000313" key="2">
    <source>
        <dbReference type="Proteomes" id="UP000484076"/>
    </source>
</evidence>
<dbReference type="AlphaFoldDB" id="A0A8X8GUG1"/>
<sequence length="239" mass="25905">MGAGSDALSRAVAQAYHAFAVPAPPDLGVCTACCMDPAMERVMLAKQPRDLTLAEVQEWLGAAFSRDAPRHPVAWITPRILELLAEGLEVATGGNEVALRRLREAGFPDHWSPEQVIATGLVCMIALERHIATGAPDLDGTLCMIANSGLDIGPFLAHLDTLPGDVLADLLYTDWRGNSGLSIRRTLFWQHVPQRQAVWNWYTGPDLEARMWDAAAAGNMRALEVAECIARSAKTEPKG</sequence>
<accession>A0A8X8GUG1</accession>
<proteinExistence type="predicted"/>
<name>A0A8X8GUG1_9RHOB</name>
<dbReference type="EMBL" id="WHUT02000004">
    <property type="protein sequence ID" value="NUB44559.1"/>
    <property type="molecule type" value="Genomic_DNA"/>
</dbReference>
<organism evidence="1 2">
    <name type="scientific">Fertoeibacter niger</name>
    <dbReference type="NCBI Taxonomy" id="2656921"/>
    <lineage>
        <taxon>Bacteria</taxon>
        <taxon>Pseudomonadati</taxon>
        <taxon>Pseudomonadota</taxon>
        <taxon>Alphaproteobacteria</taxon>
        <taxon>Rhodobacterales</taxon>
        <taxon>Paracoccaceae</taxon>
        <taxon>Fertoeibacter</taxon>
    </lineage>
</organism>
<dbReference type="RefSeq" id="WP_174539666.1">
    <property type="nucleotide sequence ID" value="NZ_WHUT02000004.1"/>
</dbReference>
<comment type="caution">
    <text evidence="1">The sequence shown here is derived from an EMBL/GenBank/DDBJ whole genome shotgun (WGS) entry which is preliminary data.</text>
</comment>
<gene>
    <name evidence="1" type="ORF">GEU84_009215</name>
</gene>
<keyword evidence="2" id="KW-1185">Reference proteome</keyword>